<dbReference type="PANTHER" id="PTHR30433:SF2">
    <property type="entry name" value="MOTILITY PROTEIN A"/>
    <property type="match status" value="1"/>
</dbReference>
<protein>
    <submittedName>
        <fullName evidence="10">Chemotaxis protein MotA</fullName>
    </submittedName>
</protein>
<accession>A0A1G5RUG3</accession>
<comment type="subcellular location">
    <subcellularLocation>
        <location evidence="1">Cell membrane</location>
        <topology evidence="1">Multi-pass membrane protein</topology>
    </subcellularLocation>
</comment>
<keyword evidence="11" id="KW-1185">Reference proteome</keyword>
<name>A0A1G5RUG3_9FIRM</name>
<gene>
    <name evidence="10" type="ORF">SAMN03080599_00946</name>
</gene>
<evidence type="ECO:0000259" key="9">
    <source>
        <dbReference type="Pfam" id="PF01618"/>
    </source>
</evidence>
<proteinExistence type="inferred from homology"/>
<feature type="transmembrane region" description="Helical" evidence="8">
    <location>
        <begin position="5"/>
        <end position="24"/>
    </location>
</feature>
<dbReference type="OrthoDB" id="9806929at2"/>
<dbReference type="PANTHER" id="PTHR30433">
    <property type="entry name" value="CHEMOTAXIS PROTEIN MOTA"/>
    <property type="match status" value="1"/>
</dbReference>
<comment type="similarity">
    <text evidence="2">Belongs to the MotA family.</text>
</comment>
<evidence type="ECO:0000256" key="7">
    <source>
        <dbReference type="ARBA" id="ARBA00023136"/>
    </source>
</evidence>
<feature type="transmembrane region" description="Helical" evidence="8">
    <location>
        <begin position="30"/>
        <end position="50"/>
    </location>
</feature>
<evidence type="ECO:0000256" key="3">
    <source>
        <dbReference type="ARBA" id="ARBA00022448"/>
    </source>
</evidence>
<dbReference type="GO" id="GO:0071978">
    <property type="term" value="P:bacterial-type flagellum-dependent swarming motility"/>
    <property type="evidence" value="ECO:0007669"/>
    <property type="project" value="InterPro"/>
</dbReference>
<dbReference type="GO" id="GO:0006935">
    <property type="term" value="P:chemotaxis"/>
    <property type="evidence" value="ECO:0007669"/>
    <property type="project" value="InterPro"/>
</dbReference>
<dbReference type="Proteomes" id="UP000199208">
    <property type="component" value="Unassembled WGS sequence"/>
</dbReference>
<organism evidence="10 11">
    <name type="scientific">Acidaminobacter hydrogenoformans DSM 2784</name>
    <dbReference type="NCBI Taxonomy" id="1120920"/>
    <lineage>
        <taxon>Bacteria</taxon>
        <taxon>Bacillati</taxon>
        <taxon>Bacillota</taxon>
        <taxon>Clostridia</taxon>
        <taxon>Peptostreptococcales</taxon>
        <taxon>Acidaminobacteraceae</taxon>
        <taxon>Acidaminobacter</taxon>
    </lineage>
</organism>
<evidence type="ECO:0000256" key="8">
    <source>
        <dbReference type="SAM" id="Phobius"/>
    </source>
</evidence>
<feature type="transmembrane region" description="Helical" evidence="8">
    <location>
        <begin position="183"/>
        <end position="208"/>
    </location>
</feature>
<dbReference type="PROSITE" id="PS01307">
    <property type="entry name" value="MOTA"/>
    <property type="match status" value="1"/>
</dbReference>
<sequence length="264" mass="29374">MKKNLFPLVAMFAGFTLVLISIAMSGNLMSFWSLSSLIITLVGSLCALSISYPLEDLKTIPAALRKITEDSEANLLNLVELFTELSRRARKDGLLALEDQLEDIEDEFIVRCVRMVIDGMEPEVIRNVMEIEIETTQDRHKVAQDIFQTWGELAPAFGMIGTLIGLIVMLAKLEDASAIGSGMAVALITTFYGAFFANLVLIPIATNLKIKTRTEIYRREMIVVGVLEIQAGTNPRVLEEIILTYLNPKERKAYAQMKLQTEAA</sequence>
<evidence type="ECO:0000256" key="5">
    <source>
        <dbReference type="ARBA" id="ARBA00022692"/>
    </source>
</evidence>
<evidence type="ECO:0000256" key="1">
    <source>
        <dbReference type="ARBA" id="ARBA00004651"/>
    </source>
</evidence>
<evidence type="ECO:0000256" key="4">
    <source>
        <dbReference type="ARBA" id="ARBA00022475"/>
    </source>
</evidence>
<keyword evidence="7 8" id="KW-0472">Membrane</keyword>
<dbReference type="RefSeq" id="WP_092589735.1">
    <property type="nucleotide sequence ID" value="NZ_FMWL01000003.1"/>
</dbReference>
<keyword evidence="5 8" id="KW-0812">Transmembrane</keyword>
<reference evidence="10 11" key="1">
    <citation type="submission" date="2016-10" db="EMBL/GenBank/DDBJ databases">
        <authorList>
            <person name="de Groot N.N."/>
        </authorList>
    </citation>
    <scope>NUCLEOTIDE SEQUENCE [LARGE SCALE GENOMIC DNA]</scope>
    <source>
        <strain evidence="10 11">DSM 2784</strain>
    </source>
</reference>
<dbReference type="GO" id="GO:0005886">
    <property type="term" value="C:plasma membrane"/>
    <property type="evidence" value="ECO:0007669"/>
    <property type="project" value="UniProtKB-SubCell"/>
</dbReference>
<keyword evidence="3" id="KW-0813">Transport</keyword>
<feature type="transmembrane region" description="Helical" evidence="8">
    <location>
        <begin position="153"/>
        <end position="171"/>
    </location>
</feature>
<dbReference type="AlphaFoldDB" id="A0A1G5RUG3"/>
<dbReference type="InterPro" id="IPR047055">
    <property type="entry name" value="MotA-like"/>
</dbReference>
<dbReference type="STRING" id="1120920.SAMN03080599_00946"/>
<dbReference type="InterPro" id="IPR002898">
    <property type="entry name" value="MotA_ExbB_proton_chnl"/>
</dbReference>
<evidence type="ECO:0000256" key="2">
    <source>
        <dbReference type="ARBA" id="ARBA00008038"/>
    </source>
</evidence>
<evidence type="ECO:0000313" key="11">
    <source>
        <dbReference type="Proteomes" id="UP000199208"/>
    </source>
</evidence>
<keyword evidence="4" id="KW-1003">Cell membrane</keyword>
<keyword evidence="6 8" id="KW-1133">Transmembrane helix</keyword>
<evidence type="ECO:0000313" key="10">
    <source>
        <dbReference type="EMBL" id="SCZ77785.1"/>
    </source>
</evidence>
<dbReference type="EMBL" id="FMWL01000003">
    <property type="protein sequence ID" value="SCZ77785.1"/>
    <property type="molecule type" value="Genomic_DNA"/>
</dbReference>
<feature type="domain" description="MotA/TolQ/ExbB proton channel" evidence="9">
    <location>
        <begin position="102"/>
        <end position="221"/>
    </location>
</feature>
<dbReference type="Pfam" id="PF01618">
    <property type="entry name" value="MotA_ExbB"/>
    <property type="match status" value="1"/>
</dbReference>
<evidence type="ECO:0000256" key="6">
    <source>
        <dbReference type="ARBA" id="ARBA00022989"/>
    </source>
</evidence>
<dbReference type="InterPro" id="IPR000540">
    <property type="entry name" value="Flag_MotA_CS"/>
</dbReference>